<protein>
    <recommendedName>
        <fullName evidence="3">Lipoprotein</fullName>
    </recommendedName>
</protein>
<dbReference type="EMBL" id="JAPNKA010000001">
    <property type="protein sequence ID" value="MCY1078469.1"/>
    <property type="molecule type" value="Genomic_DNA"/>
</dbReference>
<evidence type="ECO:0000313" key="2">
    <source>
        <dbReference type="Proteomes" id="UP001207654"/>
    </source>
</evidence>
<name>A0ABT4AB55_9BACT</name>
<keyword evidence="2" id="KW-1185">Reference proteome</keyword>
<evidence type="ECO:0008006" key="3">
    <source>
        <dbReference type="Google" id="ProtNLM"/>
    </source>
</evidence>
<gene>
    <name evidence="1" type="ORF">OV287_28730</name>
</gene>
<organism evidence="1 2">
    <name type="scientific">Archangium lansingense</name>
    <dbReference type="NCBI Taxonomy" id="2995310"/>
    <lineage>
        <taxon>Bacteria</taxon>
        <taxon>Pseudomonadati</taxon>
        <taxon>Myxococcota</taxon>
        <taxon>Myxococcia</taxon>
        <taxon>Myxococcales</taxon>
        <taxon>Cystobacterineae</taxon>
        <taxon>Archangiaceae</taxon>
        <taxon>Archangium</taxon>
    </lineage>
</organism>
<dbReference type="PROSITE" id="PS51257">
    <property type="entry name" value="PROKAR_LIPOPROTEIN"/>
    <property type="match status" value="1"/>
</dbReference>
<dbReference type="Proteomes" id="UP001207654">
    <property type="component" value="Unassembled WGS sequence"/>
</dbReference>
<comment type="caution">
    <text evidence="1">The sequence shown here is derived from an EMBL/GenBank/DDBJ whole genome shotgun (WGS) entry which is preliminary data.</text>
</comment>
<evidence type="ECO:0000313" key="1">
    <source>
        <dbReference type="EMBL" id="MCY1078469.1"/>
    </source>
</evidence>
<sequence>MKSRSSSSVLLLLALCACGTREEGLQLHLELDFRPARQAKAEGSTREFTNNQGDRITLTRAHVTLSSVEIIPCQTSSAWRWLRMLSPIGTAHAHEANTPRRLGTPHVSSLERPDGEPLALGTLEPPPGNYCRARLVFAPADADAEGLVPEVNMVGRTLLLEGQVLPADGGPVRPFRLESASLINAELSLEGLSLSPDAMETSRTLHLAYDRWLDGVDLASPEASEQVLRNVAASATLTP</sequence>
<reference evidence="1 2" key="1">
    <citation type="submission" date="2022-11" db="EMBL/GenBank/DDBJ databases">
        <title>Minimal conservation of predation-associated metabolite biosynthetic gene clusters underscores biosynthetic potential of Myxococcota including descriptions for ten novel species: Archangium lansinium sp. nov., Myxococcus landrumus sp. nov., Nannocystis bai.</title>
        <authorList>
            <person name="Ahearne A."/>
            <person name="Stevens C."/>
            <person name="Phillips K."/>
        </authorList>
    </citation>
    <scope>NUCLEOTIDE SEQUENCE [LARGE SCALE GENOMIC DNA]</scope>
    <source>
        <strain evidence="1 2">MIWBW</strain>
    </source>
</reference>
<dbReference type="RefSeq" id="WP_267537248.1">
    <property type="nucleotide sequence ID" value="NZ_JAPNKA010000001.1"/>
</dbReference>
<proteinExistence type="predicted"/>
<accession>A0ABT4AB55</accession>